<protein>
    <submittedName>
        <fullName evidence="2">Uncharacterized protein</fullName>
    </submittedName>
</protein>
<evidence type="ECO:0000313" key="2">
    <source>
        <dbReference type="EMBL" id="MDI3349710.1"/>
    </source>
</evidence>
<name>A0AA43R039_MYCAR</name>
<dbReference type="EMBL" id="JAPFAR010000089">
    <property type="protein sequence ID" value="MDI3349710.1"/>
    <property type="molecule type" value="Genomic_DNA"/>
</dbReference>
<organism evidence="2 3">
    <name type="scientific">Mycoplasmopsis arginini</name>
    <name type="common">Mycoplasma arginini</name>
    <dbReference type="NCBI Taxonomy" id="2094"/>
    <lineage>
        <taxon>Bacteria</taxon>
        <taxon>Bacillati</taxon>
        <taxon>Mycoplasmatota</taxon>
        <taxon>Mycoplasmoidales</taxon>
        <taxon>Metamycoplasmataceae</taxon>
        <taxon>Mycoplasmopsis</taxon>
    </lineage>
</organism>
<gene>
    <name evidence="2" type="ORF">DCBHLPFO_00759</name>
</gene>
<proteinExistence type="predicted"/>
<evidence type="ECO:0000313" key="3">
    <source>
        <dbReference type="Proteomes" id="UP001162175"/>
    </source>
</evidence>
<reference evidence="2" key="1">
    <citation type="submission" date="2022-11" db="EMBL/GenBank/DDBJ databases">
        <title>Draft genome of Mycoplasma arginini isolated from fly.</title>
        <authorList>
            <person name="Severgnini M."/>
            <person name="Gioia G."/>
            <person name="Cremonesi P."/>
            <person name="Moroni P."/>
            <person name="Addis M.F."/>
            <person name="Castiglioni B."/>
        </authorList>
    </citation>
    <scope>NUCLEOTIDE SEQUENCE</scope>
    <source>
        <strain evidence="2">QMP CG1-1632</strain>
    </source>
</reference>
<feature type="compositionally biased region" description="Acidic residues" evidence="1">
    <location>
        <begin position="22"/>
        <end position="31"/>
    </location>
</feature>
<evidence type="ECO:0000256" key="1">
    <source>
        <dbReference type="SAM" id="MobiDB-lite"/>
    </source>
</evidence>
<dbReference type="Proteomes" id="UP001162175">
    <property type="component" value="Unassembled WGS sequence"/>
</dbReference>
<comment type="caution">
    <text evidence="2">The sequence shown here is derived from an EMBL/GenBank/DDBJ whole genome shotgun (WGS) entry which is preliminary data.</text>
</comment>
<sequence>MAEIIALTTDNDKILEDIAPDEATEMGMDPEIDPRNTPDVNEPEVRQATEDPAEDTQAVMQQYGVDELTAEAMIEGIKQGFPLPEVIEGAKRSMERNG</sequence>
<feature type="region of interest" description="Disordered" evidence="1">
    <location>
        <begin position="22"/>
        <end position="55"/>
    </location>
</feature>
<dbReference type="AlphaFoldDB" id="A0AA43R039"/>
<accession>A0AA43R039</accession>